<dbReference type="InterPro" id="IPR006553">
    <property type="entry name" value="Leu-rich_rpt_Cys-con_subtyp"/>
</dbReference>
<protein>
    <recommendedName>
        <fullName evidence="1">F-box/LRR-repeat protein 15-like leucin rich repeat domain-containing protein</fullName>
    </recommendedName>
</protein>
<comment type="caution">
    <text evidence="2">The sequence shown here is derived from an EMBL/GenBank/DDBJ whole genome shotgun (WGS) entry which is preliminary data.</text>
</comment>
<dbReference type="PANTHER" id="PTHR13318">
    <property type="entry name" value="PARTNER OF PAIRED, ISOFORM B-RELATED"/>
    <property type="match status" value="1"/>
</dbReference>
<dbReference type="InterPro" id="IPR001611">
    <property type="entry name" value="Leu-rich_rpt"/>
</dbReference>
<sequence>MALQCLMDCKSLKYLTLDHFKSSGQGLAEVGLCGLDLKCLSLRSGRGIRDVELQTLVQGNRRLELLDLQCCHGLSPIGFSAIAQCMNLQSLNMSFTQVDNLSLMTIADGIKSLKRLSLVKCESISDMGIVVQFSALESLNLDQCPFVNDEGLDSIATYCSQLVHLSLAFTQITDKGLFCLTQCSQLRSLRIPYCRRVEGPGIVALSKECAWLQFVVLSHRFRGTKTLEELKKQFCMTQLEADDMALVPFGFNLLM</sequence>
<evidence type="ECO:0000259" key="1">
    <source>
        <dbReference type="Pfam" id="PF25372"/>
    </source>
</evidence>
<reference evidence="2" key="1">
    <citation type="submission" date="2021-01" db="EMBL/GenBank/DDBJ databases">
        <title>Adiantum capillus-veneris genome.</title>
        <authorList>
            <person name="Fang Y."/>
            <person name="Liao Q."/>
        </authorList>
    </citation>
    <scope>NUCLEOTIDE SEQUENCE</scope>
    <source>
        <strain evidence="2">H3</strain>
        <tissue evidence="2">Leaf</tissue>
    </source>
</reference>
<keyword evidence="3" id="KW-1185">Reference proteome</keyword>
<dbReference type="GO" id="GO:0019005">
    <property type="term" value="C:SCF ubiquitin ligase complex"/>
    <property type="evidence" value="ECO:0007669"/>
    <property type="project" value="TreeGrafter"/>
</dbReference>
<organism evidence="2 3">
    <name type="scientific">Adiantum capillus-veneris</name>
    <name type="common">Maidenhair fern</name>
    <dbReference type="NCBI Taxonomy" id="13818"/>
    <lineage>
        <taxon>Eukaryota</taxon>
        <taxon>Viridiplantae</taxon>
        <taxon>Streptophyta</taxon>
        <taxon>Embryophyta</taxon>
        <taxon>Tracheophyta</taxon>
        <taxon>Polypodiopsida</taxon>
        <taxon>Polypodiidae</taxon>
        <taxon>Polypodiales</taxon>
        <taxon>Pteridineae</taxon>
        <taxon>Pteridaceae</taxon>
        <taxon>Vittarioideae</taxon>
        <taxon>Adiantum</taxon>
    </lineage>
</organism>
<dbReference type="OrthoDB" id="550575at2759"/>
<accession>A0A9D4ZK14</accession>
<dbReference type="Gene3D" id="3.80.10.10">
    <property type="entry name" value="Ribonuclease Inhibitor"/>
    <property type="match status" value="2"/>
</dbReference>
<dbReference type="Pfam" id="PF25372">
    <property type="entry name" value="DUF7885"/>
    <property type="match status" value="1"/>
</dbReference>
<name>A0A9D4ZK14_ADICA</name>
<evidence type="ECO:0000313" key="3">
    <source>
        <dbReference type="Proteomes" id="UP000886520"/>
    </source>
</evidence>
<dbReference type="GO" id="GO:0031146">
    <property type="term" value="P:SCF-dependent proteasomal ubiquitin-dependent protein catabolic process"/>
    <property type="evidence" value="ECO:0007669"/>
    <property type="project" value="TreeGrafter"/>
</dbReference>
<feature type="domain" description="F-box/LRR-repeat protein 15-like leucin rich repeat" evidence="1">
    <location>
        <begin position="135"/>
        <end position="208"/>
    </location>
</feature>
<dbReference type="InterPro" id="IPR032675">
    <property type="entry name" value="LRR_dom_sf"/>
</dbReference>
<gene>
    <name evidence="2" type="ORF">GOP47_0010017</name>
</gene>
<dbReference type="AlphaFoldDB" id="A0A9D4ZK14"/>
<dbReference type="InterPro" id="IPR057207">
    <property type="entry name" value="FBXL15_LRR"/>
</dbReference>
<dbReference type="EMBL" id="JABFUD020000009">
    <property type="protein sequence ID" value="KAI5075941.1"/>
    <property type="molecule type" value="Genomic_DNA"/>
</dbReference>
<dbReference type="Proteomes" id="UP000886520">
    <property type="component" value="Chromosome 9"/>
</dbReference>
<dbReference type="SMART" id="SM00367">
    <property type="entry name" value="LRR_CC"/>
    <property type="match status" value="5"/>
</dbReference>
<dbReference type="SUPFAM" id="SSF52047">
    <property type="entry name" value="RNI-like"/>
    <property type="match status" value="1"/>
</dbReference>
<dbReference type="Pfam" id="PF13516">
    <property type="entry name" value="LRR_6"/>
    <property type="match status" value="1"/>
</dbReference>
<evidence type="ECO:0000313" key="2">
    <source>
        <dbReference type="EMBL" id="KAI5075941.1"/>
    </source>
</evidence>
<proteinExistence type="predicted"/>